<gene>
    <name evidence="2" type="ORF">M440DRAFT_1064998</name>
</gene>
<feature type="region of interest" description="Disordered" evidence="1">
    <location>
        <begin position="47"/>
        <end position="66"/>
    </location>
</feature>
<dbReference type="Proteomes" id="UP000240760">
    <property type="component" value="Unassembled WGS sequence"/>
</dbReference>
<name>A0A2T4BW75_TRILO</name>
<accession>A0A2T4BW75</accession>
<proteinExistence type="predicted"/>
<reference evidence="2 3" key="1">
    <citation type="submission" date="2016-07" db="EMBL/GenBank/DDBJ databases">
        <title>Multiple horizontal gene transfer events from other fungi enriched the ability of initially mycotrophic Trichoderma (Ascomycota) to feed on dead plant biomass.</title>
        <authorList>
            <consortium name="DOE Joint Genome Institute"/>
            <person name="Aerts A."/>
            <person name="Atanasova L."/>
            <person name="Chenthamara K."/>
            <person name="Zhang J."/>
            <person name="Grujic M."/>
            <person name="Henrissat B."/>
            <person name="Kuo A."/>
            <person name="Salamov A."/>
            <person name="Lipzen A."/>
            <person name="Labutti K."/>
            <person name="Barry K."/>
            <person name="Miao Y."/>
            <person name="Rahimi M.J."/>
            <person name="Shen Q."/>
            <person name="Grigoriev I.V."/>
            <person name="Kubicek C.P."/>
            <person name="Druzhinina I.S."/>
        </authorList>
    </citation>
    <scope>NUCLEOTIDE SEQUENCE [LARGE SCALE GENOMIC DNA]</scope>
    <source>
        <strain evidence="2 3">ATCC 18648</strain>
    </source>
</reference>
<dbReference type="AlphaFoldDB" id="A0A2T4BW75"/>
<protein>
    <submittedName>
        <fullName evidence="2">Uncharacterized protein</fullName>
    </submittedName>
</protein>
<evidence type="ECO:0000256" key="1">
    <source>
        <dbReference type="SAM" id="MobiDB-lite"/>
    </source>
</evidence>
<evidence type="ECO:0000313" key="3">
    <source>
        <dbReference type="Proteomes" id="UP000240760"/>
    </source>
</evidence>
<keyword evidence="3" id="KW-1185">Reference proteome</keyword>
<sequence length="166" mass="18239">MSSVTAGEGEERCRKVTGAQGRDSRTDDSFAWPLHLSQTELARLATPFTWSPDDATSQEETSSNRIARSQCRRLTTCAVQRTSTFWSIPQRVTEKLATSIFSHSDVPLPESSSPFSGLLLVVSIGILQVVDHRHRAMVFRISEETMGMASNATTRLVVPSLGRQGS</sequence>
<feature type="region of interest" description="Disordered" evidence="1">
    <location>
        <begin position="1"/>
        <end position="29"/>
    </location>
</feature>
<dbReference type="EMBL" id="KZ679138">
    <property type="protein sequence ID" value="PTB73545.1"/>
    <property type="molecule type" value="Genomic_DNA"/>
</dbReference>
<organism evidence="2 3">
    <name type="scientific">Trichoderma longibrachiatum ATCC 18648</name>
    <dbReference type="NCBI Taxonomy" id="983965"/>
    <lineage>
        <taxon>Eukaryota</taxon>
        <taxon>Fungi</taxon>
        <taxon>Dikarya</taxon>
        <taxon>Ascomycota</taxon>
        <taxon>Pezizomycotina</taxon>
        <taxon>Sordariomycetes</taxon>
        <taxon>Hypocreomycetidae</taxon>
        <taxon>Hypocreales</taxon>
        <taxon>Hypocreaceae</taxon>
        <taxon>Trichoderma</taxon>
    </lineage>
</organism>
<feature type="compositionally biased region" description="Polar residues" evidence="1">
    <location>
        <begin position="54"/>
        <end position="66"/>
    </location>
</feature>
<evidence type="ECO:0000313" key="2">
    <source>
        <dbReference type="EMBL" id="PTB73545.1"/>
    </source>
</evidence>